<dbReference type="RefSeq" id="WP_189255474.1">
    <property type="nucleotide sequence ID" value="NZ_BMRE01000018.1"/>
</dbReference>
<comment type="caution">
    <text evidence="1">The sequence shown here is derived from an EMBL/GenBank/DDBJ whole genome shotgun (WGS) entry which is preliminary data.</text>
</comment>
<proteinExistence type="predicted"/>
<accession>A0ABQ2UPY8</accession>
<organism evidence="1 2">
    <name type="scientific">Lentzea flava</name>
    <dbReference type="NCBI Taxonomy" id="103732"/>
    <lineage>
        <taxon>Bacteria</taxon>
        <taxon>Bacillati</taxon>
        <taxon>Actinomycetota</taxon>
        <taxon>Actinomycetes</taxon>
        <taxon>Pseudonocardiales</taxon>
        <taxon>Pseudonocardiaceae</taxon>
        <taxon>Lentzea</taxon>
    </lineage>
</organism>
<gene>
    <name evidence="1" type="ORF">GCM10010178_42810</name>
</gene>
<protein>
    <submittedName>
        <fullName evidence="1">Uncharacterized protein</fullName>
    </submittedName>
</protein>
<sequence>MSDFDVIEFEVCSVCLYLVAYGEYNDGENTAEEKWKAWEESGNADFVQYMSPACNCEEECGGFTHSSCDLCGVTGFEPHKAVALIPKSAACSS</sequence>
<dbReference type="EMBL" id="BMRE01000018">
    <property type="protein sequence ID" value="GGU45784.1"/>
    <property type="molecule type" value="Genomic_DNA"/>
</dbReference>
<reference evidence="2" key="1">
    <citation type="journal article" date="2019" name="Int. J. Syst. Evol. Microbiol.">
        <title>The Global Catalogue of Microorganisms (GCM) 10K type strain sequencing project: providing services to taxonomists for standard genome sequencing and annotation.</title>
        <authorList>
            <consortium name="The Broad Institute Genomics Platform"/>
            <consortium name="The Broad Institute Genome Sequencing Center for Infectious Disease"/>
            <person name="Wu L."/>
            <person name="Ma J."/>
        </authorList>
    </citation>
    <scope>NUCLEOTIDE SEQUENCE [LARGE SCALE GENOMIC DNA]</scope>
    <source>
        <strain evidence="2">JCM 3296</strain>
    </source>
</reference>
<dbReference type="Proteomes" id="UP000649573">
    <property type="component" value="Unassembled WGS sequence"/>
</dbReference>
<name>A0ABQ2UPY8_9PSEU</name>
<keyword evidence="2" id="KW-1185">Reference proteome</keyword>
<evidence type="ECO:0000313" key="2">
    <source>
        <dbReference type="Proteomes" id="UP000649573"/>
    </source>
</evidence>
<evidence type="ECO:0000313" key="1">
    <source>
        <dbReference type="EMBL" id="GGU45784.1"/>
    </source>
</evidence>